<evidence type="ECO:0000256" key="1">
    <source>
        <dbReference type="SAM" id="SignalP"/>
    </source>
</evidence>
<dbReference type="AlphaFoldDB" id="A0A1S1YZ22"/>
<dbReference type="NCBIfam" id="TIGR03519">
    <property type="entry name" value="T9SS_PorP_fam"/>
    <property type="match status" value="1"/>
</dbReference>
<evidence type="ECO:0000313" key="2">
    <source>
        <dbReference type="EMBL" id="OHX66261.1"/>
    </source>
</evidence>
<dbReference type="OrthoDB" id="1114455at2"/>
<proteinExistence type="predicted"/>
<keyword evidence="1" id="KW-0732">Signal</keyword>
<dbReference type="STRING" id="915059.NH26_07795"/>
<reference evidence="2 3" key="1">
    <citation type="journal article" date="2012" name="Int. J. Syst. Evol. Microbiol.">
        <title>Flammeovirga pacifica sp. nov., isolated from deep-sea sediment.</title>
        <authorList>
            <person name="Xu H."/>
            <person name="Fu Y."/>
            <person name="Yang N."/>
            <person name="Ding Z."/>
            <person name="Lai Q."/>
            <person name="Zeng R."/>
        </authorList>
    </citation>
    <scope>NUCLEOTIDE SEQUENCE [LARGE SCALE GENOMIC DNA]</scope>
    <source>
        <strain evidence="3">DSM 24597 / LMG 26175 / WPAGA1</strain>
    </source>
</reference>
<protein>
    <recommendedName>
        <fullName evidence="4">Type IX secretion system membrane protein PorP/SprF</fullName>
    </recommendedName>
</protein>
<dbReference type="EMBL" id="JRYR02000001">
    <property type="protein sequence ID" value="OHX66261.1"/>
    <property type="molecule type" value="Genomic_DNA"/>
</dbReference>
<organism evidence="2 3">
    <name type="scientific">Flammeovirga pacifica</name>
    <dbReference type="NCBI Taxonomy" id="915059"/>
    <lineage>
        <taxon>Bacteria</taxon>
        <taxon>Pseudomonadati</taxon>
        <taxon>Bacteroidota</taxon>
        <taxon>Cytophagia</taxon>
        <taxon>Cytophagales</taxon>
        <taxon>Flammeovirgaceae</taxon>
        <taxon>Flammeovirga</taxon>
    </lineage>
</organism>
<evidence type="ECO:0008006" key="4">
    <source>
        <dbReference type="Google" id="ProtNLM"/>
    </source>
</evidence>
<accession>A0A1S1YZ22</accession>
<dbReference type="Proteomes" id="UP000179797">
    <property type="component" value="Unassembled WGS sequence"/>
</dbReference>
<evidence type="ECO:0000313" key="3">
    <source>
        <dbReference type="Proteomes" id="UP000179797"/>
    </source>
</evidence>
<comment type="caution">
    <text evidence="2">The sequence shown here is derived from an EMBL/GenBank/DDBJ whole genome shotgun (WGS) entry which is preliminary data.</text>
</comment>
<feature type="chain" id="PRO_5012006359" description="Type IX secretion system membrane protein PorP/SprF" evidence="1">
    <location>
        <begin position="22"/>
        <end position="304"/>
    </location>
</feature>
<feature type="signal peptide" evidence="1">
    <location>
        <begin position="1"/>
        <end position="21"/>
    </location>
</feature>
<sequence length="304" mass="33666">MKHCFAFIWLMIILIVHQTNAQQTTLYTQYMFNGLTINPAYAGSQGGINSSLIYRQHWSGIGGSPHTTTLAVDSPLGNKRMSIGGLLSQDKIGATTTQNVNVVASYRINLFSGTLSFGLQGGFNSVAVNFADLTSFLPDPALPNETVRRSSPNVGAGLFYNTDHLYVGFSAPRLISSELGDPNSTLVVEEKRHYFISAGYAIELTHLLMLKPNVLIRATEGAPLQADINLNALIMEWLWFGLSYRTQESVALITEVQLGKTFRIGYSYDMITNSASNITNGSHEFMLNVFFENKKKKIKTPRYF</sequence>
<keyword evidence="3" id="KW-1185">Reference proteome</keyword>
<name>A0A1S1YZ22_FLAPC</name>
<gene>
    <name evidence="2" type="ORF">NH26_07795</name>
</gene>
<dbReference type="Pfam" id="PF11751">
    <property type="entry name" value="PorP_SprF"/>
    <property type="match status" value="1"/>
</dbReference>
<dbReference type="RefSeq" id="WP_084812096.1">
    <property type="nucleotide sequence ID" value="NZ_JRYR02000001.1"/>
</dbReference>
<dbReference type="InterPro" id="IPR019861">
    <property type="entry name" value="PorP/SprF_Bacteroidetes"/>
</dbReference>